<dbReference type="InterPro" id="IPR018309">
    <property type="entry name" value="Tscrpt_reg_PadR_C"/>
</dbReference>
<evidence type="ECO:0000313" key="1">
    <source>
        <dbReference type="EMBL" id="QAU52793.1"/>
    </source>
</evidence>
<dbReference type="Gene3D" id="1.10.10.10">
    <property type="entry name" value="Winged helix-like DNA-binding domain superfamily/Winged helix DNA-binding domain"/>
    <property type="match status" value="1"/>
</dbReference>
<keyword evidence="2" id="KW-1185">Reference proteome</keyword>
<dbReference type="KEGG" id="cpeg:CPELA_07665"/>
<dbReference type="SUPFAM" id="SSF46785">
    <property type="entry name" value="Winged helix' DNA-binding domain"/>
    <property type="match status" value="1"/>
</dbReference>
<gene>
    <name evidence="1" type="ORF">CPELA_07665</name>
</gene>
<accession>A0A410W9Z3</accession>
<protein>
    <submittedName>
        <fullName evidence="1">Transcriptional regulator PadR-like family protein</fullName>
    </submittedName>
</protein>
<dbReference type="OrthoDB" id="3186544at2"/>
<dbReference type="AlphaFoldDB" id="A0A410W9Z3"/>
<dbReference type="InterPro" id="IPR005149">
    <property type="entry name" value="Tscrpt_reg_PadR_N"/>
</dbReference>
<dbReference type="Pfam" id="PF03551">
    <property type="entry name" value="PadR"/>
    <property type="match status" value="1"/>
</dbReference>
<dbReference type="PANTHER" id="PTHR43252">
    <property type="entry name" value="TRANSCRIPTIONAL REGULATOR YQJI"/>
    <property type="match status" value="1"/>
</dbReference>
<dbReference type="RefSeq" id="WP_128890192.1">
    <property type="nucleotide sequence ID" value="NZ_BMCX01000003.1"/>
</dbReference>
<evidence type="ECO:0000313" key="2">
    <source>
        <dbReference type="Proteomes" id="UP000288929"/>
    </source>
</evidence>
<dbReference type="Pfam" id="PF10400">
    <property type="entry name" value="Vir_act_alpha_C"/>
    <property type="match status" value="1"/>
</dbReference>
<organism evidence="1 2">
    <name type="scientific">Corynebacterium pelargi</name>
    <dbReference type="NCBI Taxonomy" id="1471400"/>
    <lineage>
        <taxon>Bacteria</taxon>
        <taxon>Bacillati</taxon>
        <taxon>Actinomycetota</taxon>
        <taxon>Actinomycetes</taxon>
        <taxon>Mycobacteriales</taxon>
        <taxon>Corynebacteriaceae</taxon>
        <taxon>Corynebacterium</taxon>
    </lineage>
</organism>
<dbReference type="InterPro" id="IPR036388">
    <property type="entry name" value="WH-like_DNA-bd_sf"/>
</dbReference>
<dbReference type="InterPro" id="IPR036390">
    <property type="entry name" value="WH_DNA-bd_sf"/>
</dbReference>
<sequence>MAIKYALMALLHSQELSANQLRHSYQEETDEMWPLNIGQVTQTLDRLVRDGLVAEAGTAPSSNGRTVQVYRLSDAGKEALQLWWRTPALRTEDDRDELVTKIVLAANNGVDLLALLDRQRAGVLQKLRALHKQNQDLPEDRSAEKLLYERRIFDLEAEARWLDRVEALAPKTKGAAS</sequence>
<name>A0A410W9Z3_9CORY</name>
<dbReference type="Proteomes" id="UP000288929">
    <property type="component" value="Chromosome"/>
</dbReference>
<dbReference type="PANTHER" id="PTHR43252:SF6">
    <property type="entry name" value="NEGATIVE TRANSCRIPTION REGULATOR PADR"/>
    <property type="match status" value="1"/>
</dbReference>
<reference evidence="1 2" key="1">
    <citation type="submission" date="2019-01" db="EMBL/GenBank/DDBJ databases">
        <authorList>
            <person name="Ruckert C."/>
            <person name="Busche T."/>
            <person name="Kalinowski J."/>
        </authorList>
    </citation>
    <scope>NUCLEOTIDE SEQUENCE [LARGE SCALE GENOMIC DNA]</scope>
    <source>
        <strain evidence="1 2">136/3</strain>
    </source>
</reference>
<proteinExistence type="predicted"/>
<dbReference type="EMBL" id="CP035299">
    <property type="protein sequence ID" value="QAU52793.1"/>
    <property type="molecule type" value="Genomic_DNA"/>
</dbReference>